<keyword evidence="9" id="KW-1185">Reference proteome</keyword>
<evidence type="ECO:0000313" key="8">
    <source>
        <dbReference type="EMBL" id="MFD2246398.1"/>
    </source>
</evidence>
<dbReference type="InterPro" id="IPR001610">
    <property type="entry name" value="PAC"/>
</dbReference>
<gene>
    <name evidence="8" type="ORF">ACFSKP_09045</name>
</gene>
<feature type="domain" description="PAS" evidence="6">
    <location>
        <begin position="278"/>
        <end position="346"/>
    </location>
</feature>
<dbReference type="InterPro" id="IPR000014">
    <property type="entry name" value="PAS"/>
</dbReference>
<evidence type="ECO:0000259" key="6">
    <source>
        <dbReference type="PROSITE" id="PS50112"/>
    </source>
</evidence>
<keyword evidence="5" id="KW-0418">Kinase</keyword>
<dbReference type="Pfam" id="PF08447">
    <property type="entry name" value="PAS_3"/>
    <property type="match status" value="2"/>
</dbReference>
<evidence type="ECO:0000256" key="2">
    <source>
        <dbReference type="ARBA" id="ARBA00012438"/>
    </source>
</evidence>
<comment type="caution">
    <text evidence="8">The sequence shown here is derived from an EMBL/GenBank/DDBJ whole genome shotgun (WGS) entry which is preliminary data.</text>
</comment>
<proteinExistence type="predicted"/>
<dbReference type="Gene3D" id="3.30.450.20">
    <property type="entry name" value="PAS domain"/>
    <property type="match status" value="3"/>
</dbReference>
<reference evidence="9" key="1">
    <citation type="journal article" date="2019" name="Int. J. Syst. Evol. Microbiol.">
        <title>The Global Catalogue of Microorganisms (GCM) 10K type strain sequencing project: providing services to taxonomists for standard genome sequencing and annotation.</title>
        <authorList>
            <consortium name="The Broad Institute Genomics Platform"/>
            <consortium name="The Broad Institute Genome Sequencing Center for Infectious Disease"/>
            <person name="Wu L."/>
            <person name="Ma J."/>
        </authorList>
    </citation>
    <scope>NUCLEOTIDE SEQUENCE [LARGE SCALE GENOMIC DNA]</scope>
    <source>
        <strain evidence="9">CGMCC 4.1782</strain>
    </source>
</reference>
<dbReference type="PROSITE" id="PS50112">
    <property type="entry name" value="PAS"/>
    <property type="match status" value="2"/>
</dbReference>
<dbReference type="PROSITE" id="PS50113">
    <property type="entry name" value="PAC"/>
    <property type="match status" value="2"/>
</dbReference>
<feature type="domain" description="PAC" evidence="7">
    <location>
        <begin position="225"/>
        <end position="277"/>
    </location>
</feature>
<dbReference type="EC" id="2.7.13.3" evidence="2"/>
<evidence type="ECO:0000256" key="3">
    <source>
        <dbReference type="ARBA" id="ARBA00022553"/>
    </source>
</evidence>
<comment type="catalytic activity">
    <reaction evidence="1">
        <text>ATP + protein L-histidine = ADP + protein N-phospho-L-histidine.</text>
        <dbReference type="EC" id="2.7.13.3"/>
    </reaction>
</comment>
<dbReference type="SMART" id="SM00091">
    <property type="entry name" value="PAS"/>
    <property type="match status" value="2"/>
</dbReference>
<organism evidence="8 9">
    <name type="scientific">Pontibacter ruber</name>
    <dbReference type="NCBI Taxonomy" id="1343895"/>
    <lineage>
        <taxon>Bacteria</taxon>
        <taxon>Pseudomonadati</taxon>
        <taxon>Bacteroidota</taxon>
        <taxon>Cytophagia</taxon>
        <taxon>Cytophagales</taxon>
        <taxon>Hymenobacteraceae</taxon>
        <taxon>Pontibacter</taxon>
    </lineage>
</organism>
<dbReference type="InterPro" id="IPR035965">
    <property type="entry name" value="PAS-like_dom_sf"/>
</dbReference>
<evidence type="ECO:0000259" key="7">
    <source>
        <dbReference type="PROSITE" id="PS50113"/>
    </source>
</evidence>
<dbReference type="NCBIfam" id="TIGR00229">
    <property type="entry name" value="sensory_box"/>
    <property type="match status" value="2"/>
</dbReference>
<dbReference type="Proteomes" id="UP001597374">
    <property type="component" value="Unassembled WGS sequence"/>
</dbReference>
<sequence>MPNKQLIPPPSFDQFFHALPGLYLLMTPEFLIVDVTNDYAQAALTPRENIVGQYFFTVFPNNPDLPDFKPAEELKQSLQYVLEHKAPHTIPVLRYDIRDHTDTDATFVKRYWTACNSPILDADNNVSYILHEICDVTEQEALKKEKLGNHEHLSILANAVHAVNWEYDLLTDSIHWGYGLAQVLGYTPEEMGNGIEGWTLRIHPDDLRAVLDSLEQARTKGLRNWSAEYRFRKASGDYAYFLDTGYILYDEQNRPFCIKGSLIDLSASKQAELALKESNARFQHLIEALPYMAWTADANGKVLFYNKIWYKYTGMPEGQTEGWLNYVHPEDSAHVITTWSAALQSGYYQVECRIRRQSDNSYRWFLGQAVSIRDENGKIQFWVGTTIDINEQMQALEHLVAREF</sequence>
<dbReference type="InterPro" id="IPR000700">
    <property type="entry name" value="PAS-assoc_C"/>
</dbReference>
<dbReference type="SMART" id="SM00086">
    <property type="entry name" value="PAC"/>
    <property type="match status" value="2"/>
</dbReference>
<evidence type="ECO:0000256" key="1">
    <source>
        <dbReference type="ARBA" id="ARBA00000085"/>
    </source>
</evidence>
<feature type="domain" description="PAS" evidence="6">
    <location>
        <begin position="149"/>
        <end position="221"/>
    </location>
</feature>
<evidence type="ECO:0000256" key="5">
    <source>
        <dbReference type="ARBA" id="ARBA00022777"/>
    </source>
</evidence>
<dbReference type="SUPFAM" id="SSF55785">
    <property type="entry name" value="PYP-like sensor domain (PAS domain)"/>
    <property type="match status" value="2"/>
</dbReference>
<protein>
    <recommendedName>
        <fullName evidence="2">histidine kinase</fullName>
        <ecNumber evidence="2">2.7.13.3</ecNumber>
    </recommendedName>
</protein>
<dbReference type="RefSeq" id="WP_250428132.1">
    <property type="nucleotide sequence ID" value="NZ_JALPRR010000001.1"/>
</dbReference>
<dbReference type="InterPro" id="IPR052162">
    <property type="entry name" value="Sensor_kinase/Photoreceptor"/>
</dbReference>
<dbReference type="InterPro" id="IPR013655">
    <property type="entry name" value="PAS_fold_3"/>
</dbReference>
<dbReference type="CDD" id="cd00130">
    <property type="entry name" value="PAS"/>
    <property type="match status" value="2"/>
</dbReference>
<dbReference type="PANTHER" id="PTHR43304">
    <property type="entry name" value="PHYTOCHROME-LIKE PROTEIN CPH1"/>
    <property type="match status" value="1"/>
</dbReference>
<name>A0ABW5CWM0_9BACT</name>
<dbReference type="EMBL" id="JBHUIM010000001">
    <property type="protein sequence ID" value="MFD2246398.1"/>
    <property type="molecule type" value="Genomic_DNA"/>
</dbReference>
<evidence type="ECO:0000313" key="9">
    <source>
        <dbReference type="Proteomes" id="UP001597374"/>
    </source>
</evidence>
<keyword evidence="4" id="KW-0808">Transferase</keyword>
<accession>A0ABW5CWM0</accession>
<keyword evidence="3" id="KW-0597">Phosphoprotein</keyword>
<dbReference type="PANTHER" id="PTHR43304:SF1">
    <property type="entry name" value="PAC DOMAIN-CONTAINING PROTEIN"/>
    <property type="match status" value="1"/>
</dbReference>
<evidence type="ECO:0000256" key="4">
    <source>
        <dbReference type="ARBA" id="ARBA00022679"/>
    </source>
</evidence>
<feature type="domain" description="PAC" evidence="7">
    <location>
        <begin position="348"/>
        <end position="401"/>
    </location>
</feature>